<evidence type="ECO:0000313" key="1">
    <source>
        <dbReference type="EMBL" id="GAA3693915.1"/>
    </source>
</evidence>
<evidence type="ECO:0008006" key="3">
    <source>
        <dbReference type="Google" id="ProtNLM"/>
    </source>
</evidence>
<reference evidence="2" key="1">
    <citation type="journal article" date="2019" name="Int. J. Syst. Evol. Microbiol.">
        <title>The Global Catalogue of Microorganisms (GCM) 10K type strain sequencing project: providing services to taxonomists for standard genome sequencing and annotation.</title>
        <authorList>
            <consortium name="The Broad Institute Genomics Platform"/>
            <consortium name="The Broad Institute Genome Sequencing Center for Infectious Disease"/>
            <person name="Wu L."/>
            <person name="Ma J."/>
        </authorList>
    </citation>
    <scope>NUCLEOTIDE SEQUENCE [LARGE SCALE GENOMIC DNA]</scope>
    <source>
        <strain evidence="2">JCM 16904</strain>
    </source>
</reference>
<comment type="caution">
    <text evidence="1">The sequence shown here is derived from an EMBL/GenBank/DDBJ whole genome shotgun (WGS) entry which is preliminary data.</text>
</comment>
<proteinExistence type="predicted"/>
<gene>
    <name evidence="1" type="ORF">GCM10022224_069300</name>
</gene>
<name>A0ABP7CSN5_9ACTN</name>
<dbReference type="InterPro" id="IPR046267">
    <property type="entry name" value="DUF6300"/>
</dbReference>
<dbReference type="Proteomes" id="UP001500902">
    <property type="component" value="Unassembled WGS sequence"/>
</dbReference>
<protein>
    <recommendedName>
        <fullName evidence="3">YgiT-type zinc finger domain-containing protein</fullName>
    </recommendedName>
</protein>
<keyword evidence="2" id="KW-1185">Reference proteome</keyword>
<organism evidence="1 2">
    <name type="scientific">Nonomuraea antimicrobica</name>
    <dbReference type="NCBI Taxonomy" id="561173"/>
    <lineage>
        <taxon>Bacteria</taxon>
        <taxon>Bacillati</taxon>
        <taxon>Actinomycetota</taxon>
        <taxon>Actinomycetes</taxon>
        <taxon>Streptosporangiales</taxon>
        <taxon>Streptosporangiaceae</taxon>
        <taxon>Nonomuraea</taxon>
    </lineage>
</organism>
<dbReference type="Pfam" id="PF19817">
    <property type="entry name" value="DUF6300"/>
    <property type="match status" value="1"/>
</dbReference>
<dbReference type="EMBL" id="BAAAZP010000140">
    <property type="protein sequence ID" value="GAA3693915.1"/>
    <property type="molecule type" value="Genomic_DNA"/>
</dbReference>
<dbReference type="RefSeq" id="WP_344887503.1">
    <property type="nucleotide sequence ID" value="NZ_BAAAZP010000140.1"/>
</dbReference>
<sequence length="104" mass="11520">MIEPCPRCRTGEVLAVLRLPYTWSNAAGRRVRVMSEIAVCGRCDAGDPVTGPIVAYFAVHGSARPEHLAPLARLLRRWAERARPPRPDLDALAAEAEAWYRGEL</sequence>
<evidence type="ECO:0000313" key="2">
    <source>
        <dbReference type="Proteomes" id="UP001500902"/>
    </source>
</evidence>
<accession>A0ABP7CSN5</accession>